<reference evidence="8 9" key="1">
    <citation type="submission" date="2016-12" db="EMBL/GenBank/DDBJ databases">
        <authorList>
            <person name="Song W.-J."/>
            <person name="Kurnit D.M."/>
        </authorList>
    </citation>
    <scope>NUCLEOTIDE SEQUENCE [LARGE SCALE GENOMIC DNA]</scope>
    <source>
        <strain evidence="8 9">DSM 19599</strain>
    </source>
</reference>
<gene>
    <name evidence="8" type="ORF">SAMN02745172_02842</name>
</gene>
<dbReference type="InterPro" id="IPR004633">
    <property type="entry name" value="NaPi_cotrn-rel/YqeW-like"/>
</dbReference>
<evidence type="ECO:0000256" key="4">
    <source>
        <dbReference type="ARBA" id="ARBA00022989"/>
    </source>
</evidence>
<dbReference type="SUPFAM" id="SSF109755">
    <property type="entry name" value="PhoU-like"/>
    <property type="match status" value="1"/>
</dbReference>
<evidence type="ECO:0000259" key="7">
    <source>
        <dbReference type="Pfam" id="PF01895"/>
    </source>
</evidence>
<feature type="transmembrane region" description="Helical" evidence="6">
    <location>
        <begin position="175"/>
        <end position="199"/>
    </location>
</feature>
<evidence type="ECO:0000256" key="6">
    <source>
        <dbReference type="SAM" id="Phobius"/>
    </source>
</evidence>
<dbReference type="Pfam" id="PF02690">
    <property type="entry name" value="Na_Pi_cotrans"/>
    <property type="match status" value="2"/>
</dbReference>
<dbReference type="Proteomes" id="UP000186406">
    <property type="component" value="Unassembled WGS sequence"/>
</dbReference>
<dbReference type="InterPro" id="IPR026022">
    <property type="entry name" value="PhoU_dom"/>
</dbReference>
<dbReference type="EMBL" id="FRXO01000005">
    <property type="protein sequence ID" value="SHO66187.1"/>
    <property type="molecule type" value="Genomic_DNA"/>
</dbReference>
<evidence type="ECO:0000313" key="8">
    <source>
        <dbReference type="EMBL" id="SHO66187.1"/>
    </source>
</evidence>
<evidence type="ECO:0000256" key="3">
    <source>
        <dbReference type="ARBA" id="ARBA00022692"/>
    </source>
</evidence>
<dbReference type="STRING" id="1123029.SAMN02745172_02842"/>
<feature type="transmembrane region" description="Helical" evidence="6">
    <location>
        <begin position="98"/>
        <end position="122"/>
    </location>
</feature>
<keyword evidence="4 6" id="KW-1133">Transmembrane helix</keyword>
<evidence type="ECO:0000256" key="2">
    <source>
        <dbReference type="ARBA" id="ARBA00022475"/>
    </source>
</evidence>
<proteinExistence type="predicted"/>
<name>A0A1M7ZMS7_9HYPH</name>
<sequence>MDVSLTLIDLAGFVALLLWGVHMVQTSVQRAFGANLRQMIGRAVSNRYKAFASGLIVTALLQSSTATGLMVAGFVAEGLMALVPALAVMLGANVGTTLIVQLLSFDVAAIAPVLILLGVVMFRRSSGSRSHDLGRAFIGLGLILIALHAILGLITPYEDTPSLRLLLGLVSTEPVLAVLFSAVITWAAHSSVTIVLLAMSFASKGVVTPDAAFALVLGANLGTALNPVFESGSGQDPAARRLPIGNLINRVIGVAVVLAALPWIGPLIVSIEPNEARAVADFHTAFNIVVALAFFPVLDRFAGLLTRLLPSAPAASDPSRPLYLDHASLGIPVVALGAAAREALRLADILEELLRAGRDAIENGDTKRIVDAKRLDDQIDRINAAIRTYLSALDVEQLTDDDHRRLSEILTFATNIEHAGDIVSRNLLTDAHKRVKRALTFSKEGQAELVAMVDRLIVNLRNAASLLMTGDARAARALTTEKEAFREMEANESEAHFQRMRAGRIETIETDTLHLDILRDIRRINAHLVAAAAEPVLQREGALLPSRLRPADSAG</sequence>
<dbReference type="PANTHER" id="PTHR10010">
    <property type="entry name" value="SOLUTE CARRIER FAMILY 34 SODIUM PHOSPHATE , MEMBER 2-RELATED"/>
    <property type="match status" value="1"/>
</dbReference>
<dbReference type="InterPro" id="IPR003841">
    <property type="entry name" value="Na/Pi_transpt"/>
</dbReference>
<dbReference type="GO" id="GO:0005436">
    <property type="term" value="F:sodium:phosphate symporter activity"/>
    <property type="evidence" value="ECO:0007669"/>
    <property type="project" value="InterPro"/>
</dbReference>
<dbReference type="NCBIfam" id="TIGR00704">
    <property type="entry name" value="NaPi_cotrn_rel"/>
    <property type="match status" value="1"/>
</dbReference>
<dbReference type="PANTHER" id="PTHR10010:SF46">
    <property type="entry name" value="SODIUM-DEPENDENT PHOSPHATE TRANSPORT PROTEIN 2B"/>
    <property type="match status" value="1"/>
</dbReference>
<dbReference type="OrthoDB" id="5778511at2"/>
<dbReference type="InterPro" id="IPR038078">
    <property type="entry name" value="PhoU-like_sf"/>
</dbReference>
<organism evidence="8 9">
    <name type="scientific">Pseudoxanthobacter soli DSM 19599</name>
    <dbReference type="NCBI Taxonomy" id="1123029"/>
    <lineage>
        <taxon>Bacteria</taxon>
        <taxon>Pseudomonadati</taxon>
        <taxon>Pseudomonadota</taxon>
        <taxon>Alphaproteobacteria</taxon>
        <taxon>Hyphomicrobiales</taxon>
        <taxon>Segnochrobactraceae</taxon>
        <taxon>Pseudoxanthobacter</taxon>
    </lineage>
</organism>
<dbReference type="NCBIfam" id="NF037997">
    <property type="entry name" value="Na_Pi_symport"/>
    <property type="match status" value="1"/>
</dbReference>
<dbReference type="GO" id="GO:0005886">
    <property type="term" value="C:plasma membrane"/>
    <property type="evidence" value="ECO:0007669"/>
    <property type="project" value="UniProtKB-SubCell"/>
</dbReference>
<evidence type="ECO:0000256" key="5">
    <source>
        <dbReference type="ARBA" id="ARBA00023136"/>
    </source>
</evidence>
<keyword evidence="9" id="KW-1185">Reference proteome</keyword>
<comment type="subcellular location">
    <subcellularLocation>
        <location evidence="1">Cell membrane</location>
        <topology evidence="1">Multi-pass membrane protein</topology>
    </subcellularLocation>
</comment>
<evidence type="ECO:0000313" key="9">
    <source>
        <dbReference type="Proteomes" id="UP000186406"/>
    </source>
</evidence>
<accession>A0A1M7ZMS7</accession>
<feature type="transmembrane region" description="Helical" evidence="6">
    <location>
        <begin position="278"/>
        <end position="298"/>
    </location>
</feature>
<keyword evidence="5 6" id="KW-0472">Membrane</keyword>
<dbReference type="RefSeq" id="WP_073629737.1">
    <property type="nucleotide sequence ID" value="NZ_FRXO01000005.1"/>
</dbReference>
<dbReference type="Gene3D" id="1.20.58.220">
    <property type="entry name" value="Phosphate transport system protein phou homolog 2, domain 2"/>
    <property type="match status" value="1"/>
</dbReference>
<evidence type="ECO:0000256" key="1">
    <source>
        <dbReference type="ARBA" id="ARBA00004651"/>
    </source>
</evidence>
<dbReference type="Pfam" id="PF01895">
    <property type="entry name" value="PhoU"/>
    <property type="match status" value="1"/>
</dbReference>
<keyword evidence="3 6" id="KW-0812">Transmembrane</keyword>
<feature type="domain" description="PhoU" evidence="7">
    <location>
        <begin position="345"/>
        <end position="423"/>
    </location>
</feature>
<keyword evidence="2" id="KW-1003">Cell membrane</keyword>
<feature type="transmembrane region" description="Helical" evidence="6">
    <location>
        <begin position="134"/>
        <end position="155"/>
    </location>
</feature>
<dbReference type="AlphaFoldDB" id="A0A1M7ZMS7"/>
<dbReference type="GO" id="GO:0044341">
    <property type="term" value="P:sodium-dependent phosphate transport"/>
    <property type="evidence" value="ECO:0007669"/>
    <property type="project" value="InterPro"/>
</dbReference>
<feature type="transmembrane region" description="Helical" evidence="6">
    <location>
        <begin position="249"/>
        <end position="271"/>
    </location>
</feature>
<protein>
    <submittedName>
        <fullName evidence="8">Phosphate:Na+ symporter</fullName>
    </submittedName>
</protein>